<sequence length="458" mass="51723">MRERMLDYGKDMRYILAMSVLGLLFVPLHLLTKDSELVRFLGQTVLFIPSRILLCLFLASGFGKKEGLKPFIGSVLAITLLSTAMTTLWADKLPEIVIKIDLYVEGQLVYFLFGWLVLRNLRMGLLFLLFGLVYQVGLGNFAVSYMDDFYSFMIWDVKLGGALYKYPVEQIWVVTMKVSAYVALRFMLQVIYEGKLKDFFTFKIFGASNMSRGKAFLLMASSQLSIVALAVTLPLWWGLESYAKLEPFAHAYTMLKTLVVLVVMVFFYRQFLLSYLMASGRRPGFSVWILSVPIVGLFVALWRVYQNTDEEIASGLKDRKFLVRSLNQPAETAKHLAYIILLTQALGVVMSFMRGGVLASAVPALLWVLTGVFMLAYSLESRRVVYYILQGLTLVGAVFLMYLVGGKERLFGMAPEGYMALMLIGKSIMLFMLRGVFIPEDLKLADLGEEEPEPVPAI</sequence>
<feature type="transmembrane region" description="Helical" evidence="1">
    <location>
        <begin position="360"/>
        <end position="379"/>
    </location>
</feature>
<reference evidence="2 3" key="1">
    <citation type="submission" date="2021-12" db="EMBL/GenBank/DDBJ databases">
        <title>Genome sequencing of bacteria with rrn-lacking chromosome and rrn-plasmid.</title>
        <authorList>
            <person name="Anda M."/>
            <person name="Iwasaki W."/>
        </authorList>
    </citation>
    <scope>NUCLEOTIDE SEQUENCE [LARGE SCALE GENOMIC DNA]</scope>
    <source>
        <strain evidence="2 3">DSM 100852</strain>
    </source>
</reference>
<feature type="transmembrane region" description="Helical" evidence="1">
    <location>
        <begin position="257"/>
        <end position="278"/>
    </location>
</feature>
<feature type="transmembrane region" description="Helical" evidence="1">
    <location>
        <begin position="125"/>
        <end position="146"/>
    </location>
</feature>
<keyword evidence="1" id="KW-1133">Transmembrane helix</keyword>
<keyword evidence="1" id="KW-0812">Transmembrane</keyword>
<feature type="transmembrane region" description="Helical" evidence="1">
    <location>
        <begin position="12"/>
        <end position="31"/>
    </location>
</feature>
<feature type="transmembrane region" description="Helical" evidence="1">
    <location>
        <begin position="171"/>
        <end position="194"/>
    </location>
</feature>
<keyword evidence="3" id="KW-1185">Reference proteome</keyword>
<evidence type="ECO:0008006" key="4">
    <source>
        <dbReference type="Google" id="ProtNLM"/>
    </source>
</evidence>
<protein>
    <recommendedName>
        <fullName evidence="4">DUF4173 domain-containing protein</fullName>
    </recommendedName>
</protein>
<dbReference type="Proteomes" id="UP001348817">
    <property type="component" value="Chromosome"/>
</dbReference>
<keyword evidence="1" id="KW-0472">Membrane</keyword>
<name>A0AAU9CIY5_9BACT</name>
<proteinExistence type="predicted"/>
<feature type="transmembrane region" description="Helical" evidence="1">
    <location>
        <begin position="215"/>
        <end position="237"/>
    </location>
</feature>
<evidence type="ECO:0000313" key="3">
    <source>
        <dbReference type="Proteomes" id="UP001348817"/>
    </source>
</evidence>
<dbReference type="AlphaFoldDB" id="A0AAU9CIY5"/>
<feature type="transmembrane region" description="Helical" evidence="1">
    <location>
        <begin position="96"/>
        <end position="118"/>
    </location>
</feature>
<feature type="transmembrane region" description="Helical" evidence="1">
    <location>
        <begin position="37"/>
        <end position="59"/>
    </location>
</feature>
<feature type="transmembrane region" description="Helical" evidence="1">
    <location>
        <begin position="417"/>
        <end position="437"/>
    </location>
</feature>
<feature type="transmembrane region" description="Helical" evidence="1">
    <location>
        <begin position="71"/>
        <end position="90"/>
    </location>
</feature>
<feature type="transmembrane region" description="Helical" evidence="1">
    <location>
        <begin position="285"/>
        <end position="305"/>
    </location>
</feature>
<dbReference type="RefSeq" id="WP_338394110.1">
    <property type="nucleotide sequence ID" value="NZ_AP025314.1"/>
</dbReference>
<gene>
    <name evidence="2" type="ORF">FUAX_13130</name>
</gene>
<feature type="transmembrane region" description="Helical" evidence="1">
    <location>
        <begin position="385"/>
        <end position="405"/>
    </location>
</feature>
<organism evidence="2 3">
    <name type="scientific">Fulvitalea axinellae</name>
    <dbReference type="NCBI Taxonomy" id="1182444"/>
    <lineage>
        <taxon>Bacteria</taxon>
        <taxon>Pseudomonadati</taxon>
        <taxon>Bacteroidota</taxon>
        <taxon>Cytophagia</taxon>
        <taxon>Cytophagales</taxon>
        <taxon>Persicobacteraceae</taxon>
        <taxon>Fulvitalea</taxon>
    </lineage>
</organism>
<accession>A0AAU9CIY5</accession>
<evidence type="ECO:0000313" key="2">
    <source>
        <dbReference type="EMBL" id="BDD08881.1"/>
    </source>
</evidence>
<evidence type="ECO:0000256" key="1">
    <source>
        <dbReference type="SAM" id="Phobius"/>
    </source>
</evidence>
<dbReference type="KEGG" id="fax:FUAX_13130"/>
<dbReference type="EMBL" id="AP025314">
    <property type="protein sequence ID" value="BDD08881.1"/>
    <property type="molecule type" value="Genomic_DNA"/>
</dbReference>